<feature type="domain" description="Histidine kinase" evidence="9">
    <location>
        <begin position="389"/>
        <end position="608"/>
    </location>
</feature>
<dbReference type="KEGG" id="alkq:M9189_03050"/>
<dbReference type="PANTHER" id="PTHR43711:SF1">
    <property type="entry name" value="HISTIDINE KINASE 1"/>
    <property type="match status" value="1"/>
</dbReference>
<keyword evidence="4" id="KW-0808">Transferase</keyword>
<keyword evidence="3" id="KW-0597">Phosphoprotein</keyword>
<evidence type="ECO:0000256" key="1">
    <source>
        <dbReference type="ARBA" id="ARBA00000085"/>
    </source>
</evidence>
<dbReference type="PANTHER" id="PTHR43711">
    <property type="entry name" value="TWO-COMPONENT HISTIDINE KINASE"/>
    <property type="match status" value="1"/>
</dbReference>
<dbReference type="SUPFAM" id="SSF47384">
    <property type="entry name" value="Homodimeric domain of signal transducing histidine kinase"/>
    <property type="match status" value="1"/>
</dbReference>
<gene>
    <name evidence="10" type="ORF">M9189_03050</name>
</gene>
<evidence type="ECO:0000256" key="3">
    <source>
        <dbReference type="ARBA" id="ARBA00022553"/>
    </source>
</evidence>
<dbReference type="SMART" id="SM00387">
    <property type="entry name" value="HATPase_c"/>
    <property type="match status" value="1"/>
</dbReference>
<keyword evidence="6" id="KW-0902">Two-component regulatory system</keyword>
<dbReference type="InterPro" id="IPR004358">
    <property type="entry name" value="Sig_transdc_His_kin-like_C"/>
</dbReference>
<evidence type="ECO:0000256" key="4">
    <source>
        <dbReference type="ARBA" id="ARBA00022679"/>
    </source>
</evidence>
<reference evidence="10" key="2">
    <citation type="submission" date="2022-06" db="EMBL/GenBank/DDBJ databases">
        <title>Xiashengella guii gen. nov. sp. nov., a bacterium isolated form anaerobic digestion tank.</title>
        <authorList>
            <person name="Huang H."/>
        </authorList>
    </citation>
    <scope>NUCLEOTIDE SEQUENCE</scope>
    <source>
        <strain evidence="10">Ai-910</strain>
    </source>
</reference>
<evidence type="ECO:0000259" key="9">
    <source>
        <dbReference type="PROSITE" id="PS50109"/>
    </source>
</evidence>
<dbReference type="PROSITE" id="PS50109">
    <property type="entry name" value="HIS_KIN"/>
    <property type="match status" value="1"/>
</dbReference>
<dbReference type="EC" id="2.7.13.3" evidence="2"/>
<feature type="coiled-coil region" evidence="7">
    <location>
        <begin position="355"/>
        <end position="382"/>
    </location>
</feature>
<keyword evidence="8" id="KW-0812">Transmembrane</keyword>
<dbReference type="EMBL" id="CP098400">
    <property type="protein sequence ID" value="URW80331.1"/>
    <property type="molecule type" value="Genomic_DNA"/>
</dbReference>
<dbReference type="AlphaFoldDB" id="A0A9J6ZRX9"/>
<dbReference type="PRINTS" id="PR00344">
    <property type="entry name" value="BCTRLSENSOR"/>
</dbReference>
<dbReference type="InterPro" id="IPR003594">
    <property type="entry name" value="HATPase_dom"/>
</dbReference>
<evidence type="ECO:0000313" key="10">
    <source>
        <dbReference type="EMBL" id="URW80331.1"/>
    </source>
</evidence>
<feature type="transmembrane region" description="Helical" evidence="8">
    <location>
        <begin position="329"/>
        <end position="349"/>
    </location>
</feature>
<dbReference type="InterPro" id="IPR011990">
    <property type="entry name" value="TPR-like_helical_dom_sf"/>
</dbReference>
<dbReference type="Gene3D" id="1.25.40.10">
    <property type="entry name" value="Tetratricopeptide repeat domain"/>
    <property type="match status" value="2"/>
</dbReference>
<keyword evidence="5 10" id="KW-0418">Kinase</keyword>
<name>A0A9J6ZRX9_9BACT</name>
<dbReference type="SUPFAM" id="SSF48452">
    <property type="entry name" value="TPR-like"/>
    <property type="match status" value="1"/>
</dbReference>
<evidence type="ECO:0000256" key="8">
    <source>
        <dbReference type="SAM" id="Phobius"/>
    </source>
</evidence>
<dbReference type="Gene3D" id="3.30.565.10">
    <property type="entry name" value="Histidine kinase-like ATPase, C-terminal domain"/>
    <property type="match status" value="1"/>
</dbReference>
<proteinExistence type="predicted"/>
<sequence length="639" mass="72533">MADSCLHILKTNSSLSSLEKCDLLLTTIHNINYEDSFISLTNLLIKEAEKSGSYYHLFYGYYEQGQYNIIHAANNQEGLELLLKSLEIAKTNQLTPEEGFASFTIGGAFYQIKDYYTSIKYLQIALKQFKAISADQYIASTQFQMANNYIAVNNLDSALILYSKAKEYYETTDNLPVLAYIQGNIGVIQKRQNKLDSARVNLSFAVKFLEEKKDIQALIPYYIHASENEMLAGRMDIALNYAQKAVESAKKEESPIRKRDAYAQLMSVYAAMGEYHLAYDYQNKYLHLRDSIINIETITQMANMRADFEVAQKQNELDRMEASRRLMHIILWLTIISFVVVVFLLAVVYRNGKRRKAMNKELLQKQQALKASKKELEQVNASKDRLFSIISHDLRSPIATITGLSQMLKQYLENNQIEEARKLNNSIDETLKSIEFMLNNLLHWSVNQQNILNTNKEIFDLIPFASKLTKAYNQTAIIKQIDLRFETELQTFVIESDINSWGIVIRNLVNNALKFTKPGGQVVVGISIQENSAVLDVTDNGVGMDAEQLGSLFKLTEQKPSWGTRNEKGQGLGLILTNEFVSRNNGYINVTSEPDKGTHFKIIIPVAIHHVQTVSESYTIPAEHSVPQTKAGTQSTLLP</sequence>
<dbReference type="InterPro" id="IPR050736">
    <property type="entry name" value="Sensor_HK_Regulatory"/>
</dbReference>
<dbReference type="Gene3D" id="1.10.287.130">
    <property type="match status" value="1"/>
</dbReference>
<keyword evidence="7" id="KW-0175">Coiled coil</keyword>
<evidence type="ECO:0000256" key="5">
    <source>
        <dbReference type="ARBA" id="ARBA00022777"/>
    </source>
</evidence>
<keyword evidence="8" id="KW-1133">Transmembrane helix</keyword>
<accession>A0A9J6ZRX9</accession>
<dbReference type="SMART" id="SM00388">
    <property type="entry name" value="HisKA"/>
    <property type="match status" value="1"/>
</dbReference>
<dbReference type="InterPro" id="IPR003661">
    <property type="entry name" value="HisK_dim/P_dom"/>
</dbReference>
<dbReference type="CDD" id="cd00082">
    <property type="entry name" value="HisKA"/>
    <property type="match status" value="1"/>
</dbReference>
<dbReference type="GO" id="GO:0000155">
    <property type="term" value="F:phosphorelay sensor kinase activity"/>
    <property type="evidence" value="ECO:0007669"/>
    <property type="project" value="InterPro"/>
</dbReference>
<evidence type="ECO:0000256" key="6">
    <source>
        <dbReference type="ARBA" id="ARBA00023012"/>
    </source>
</evidence>
<dbReference type="InterPro" id="IPR036890">
    <property type="entry name" value="HATPase_C_sf"/>
</dbReference>
<dbReference type="RefSeq" id="WP_250724471.1">
    <property type="nucleotide sequence ID" value="NZ_CP098400.1"/>
</dbReference>
<dbReference type="SUPFAM" id="SSF55874">
    <property type="entry name" value="ATPase domain of HSP90 chaperone/DNA topoisomerase II/histidine kinase"/>
    <property type="match status" value="1"/>
</dbReference>
<organism evidence="10 11">
    <name type="scientific">Xiashengella succiniciproducens</name>
    <dbReference type="NCBI Taxonomy" id="2949635"/>
    <lineage>
        <taxon>Bacteria</taxon>
        <taxon>Pseudomonadati</taxon>
        <taxon>Bacteroidota</taxon>
        <taxon>Bacteroidia</taxon>
        <taxon>Marinilabiliales</taxon>
        <taxon>Marinilabiliaceae</taxon>
        <taxon>Xiashengella</taxon>
    </lineage>
</organism>
<protein>
    <recommendedName>
        <fullName evidence="2">histidine kinase</fullName>
        <ecNumber evidence="2">2.7.13.3</ecNumber>
    </recommendedName>
</protein>
<dbReference type="InterPro" id="IPR036097">
    <property type="entry name" value="HisK_dim/P_sf"/>
</dbReference>
<evidence type="ECO:0000313" key="11">
    <source>
        <dbReference type="Proteomes" id="UP001056426"/>
    </source>
</evidence>
<dbReference type="Pfam" id="PF00512">
    <property type="entry name" value="HisKA"/>
    <property type="match status" value="1"/>
</dbReference>
<keyword evidence="11" id="KW-1185">Reference proteome</keyword>
<reference evidence="10" key="1">
    <citation type="submission" date="2022-05" db="EMBL/GenBank/DDBJ databases">
        <authorList>
            <person name="Sun X."/>
        </authorList>
    </citation>
    <scope>NUCLEOTIDE SEQUENCE</scope>
    <source>
        <strain evidence="10">Ai-910</strain>
    </source>
</reference>
<dbReference type="Pfam" id="PF02518">
    <property type="entry name" value="HATPase_c"/>
    <property type="match status" value="1"/>
</dbReference>
<evidence type="ECO:0000256" key="2">
    <source>
        <dbReference type="ARBA" id="ARBA00012438"/>
    </source>
</evidence>
<comment type="catalytic activity">
    <reaction evidence="1">
        <text>ATP + protein L-histidine = ADP + protein N-phospho-L-histidine.</text>
        <dbReference type="EC" id="2.7.13.3"/>
    </reaction>
</comment>
<dbReference type="InterPro" id="IPR005467">
    <property type="entry name" value="His_kinase_dom"/>
</dbReference>
<dbReference type="Proteomes" id="UP001056426">
    <property type="component" value="Chromosome"/>
</dbReference>
<keyword evidence="8" id="KW-0472">Membrane</keyword>
<evidence type="ECO:0000256" key="7">
    <source>
        <dbReference type="SAM" id="Coils"/>
    </source>
</evidence>